<dbReference type="InterPro" id="IPR008030">
    <property type="entry name" value="NmrA-like"/>
</dbReference>
<dbReference type="GeneID" id="54468422"/>
<comment type="similarity">
    <text evidence="1">Belongs to the NmrA-type oxidoreductase family. Isoflavone reductase subfamily.</text>
</comment>
<keyword evidence="2" id="KW-0521">NADP</keyword>
<feature type="domain" description="NmrA-like" evidence="4">
    <location>
        <begin position="3"/>
        <end position="245"/>
    </location>
</feature>
<dbReference type="Pfam" id="PF05368">
    <property type="entry name" value="NmrA"/>
    <property type="match status" value="1"/>
</dbReference>
<dbReference type="SUPFAM" id="SSF51735">
    <property type="entry name" value="NAD(P)-binding Rossmann-fold domains"/>
    <property type="match status" value="1"/>
</dbReference>
<dbReference type="Proteomes" id="UP000504636">
    <property type="component" value="Unplaced"/>
</dbReference>
<dbReference type="Gene3D" id="3.90.25.10">
    <property type="entry name" value="UDP-galactose 4-epimerase, domain 1"/>
    <property type="match status" value="1"/>
</dbReference>
<dbReference type="EMBL" id="MU003693">
    <property type="protein sequence ID" value="KAF2816077.1"/>
    <property type="molecule type" value="Genomic_DNA"/>
</dbReference>
<keyword evidence="6" id="KW-1185">Reference proteome</keyword>
<keyword evidence="3" id="KW-0560">Oxidoreductase</keyword>
<dbReference type="InterPro" id="IPR051609">
    <property type="entry name" value="NmrA/Isoflavone_reductase-like"/>
</dbReference>
<protein>
    <submittedName>
        <fullName evidence="5 7">NAD(P)-binding protein</fullName>
    </submittedName>
</protein>
<evidence type="ECO:0000256" key="3">
    <source>
        <dbReference type="ARBA" id="ARBA00023002"/>
    </source>
</evidence>
<organism evidence="5">
    <name type="scientific">Mytilinidion resinicola</name>
    <dbReference type="NCBI Taxonomy" id="574789"/>
    <lineage>
        <taxon>Eukaryota</taxon>
        <taxon>Fungi</taxon>
        <taxon>Dikarya</taxon>
        <taxon>Ascomycota</taxon>
        <taxon>Pezizomycotina</taxon>
        <taxon>Dothideomycetes</taxon>
        <taxon>Pleosporomycetidae</taxon>
        <taxon>Mytilinidiales</taxon>
        <taxon>Mytilinidiaceae</taxon>
        <taxon>Mytilinidion</taxon>
    </lineage>
</organism>
<dbReference type="RefSeq" id="XP_033583041.1">
    <property type="nucleotide sequence ID" value="XM_033727529.1"/>
</dbReference>
<sequence>MVRVAIAGGTGGLGRAVVEEIVATKKHDVFLISRTEDVKAFKDDPNVKVLAIDYDSPEAIASILKSNNIDTIISTLGIFKEEHQKAQFNLIDGAVQSGTVKRFTPSEFGLDYVQNKKDGVGIPSEAMRDLKTGTVEKLEASPLEYTRFVCGFFLDYFGYPHYPTYLPYMGIILDIANGVAAIPGDGEVPVTFTLTRDVGKFVAESLSLESWEPTSIIIGDKVKLNDMLKWAEGATGKKFDVHYDDVAKLKTYQVTELPSNVPRYAFFPKPMMFGMLAMMGLGMAEGHFDFKGPTLNEKLPQVKTTKVKDFLEEYWTGK</sequence>
<reference evidence="7" key="2">
    <citation type="submission" date="2020-04" db="EMBL/GenBank/DDBJ databases">
        <authorList>
            <consortium name="NCBI Genome Project"/>
        </authorList>
    </citation>
    <scope>NUCLEOTIDE SEQUENCE</scope>
    <source>
        <strain evidence="7">CBS 304.34</strain>
    </source>
</reference>
<dbReference type="GO" id="GO:0016491">
    <property type="term" value="F:oxidoreductase activity"/>
    <property type="evidence" value="ECO:0007669"/>
    <property type="project" value="UniProtKB-KW"/>
</dbReference>
<evidence type="ECO:0000313" key="5">
    <source>
        <dbReference type="EMBL" id="KAF2816077.1"/>
    </source>
</evidence>
<name>A0A6A6Z718_9PEZI</name>
<gene>
    <name evidence="5 7" type="ORF">BDZ99DRAFT_565949</name>
</gene>
<proteinExistence type="inferred from homology"/>
<dbReference type="Gene3D" id="3.40.50.720">
    <property type="entry name" value="NAD(P)-binding Rossmann-like Domain"/>
    <property type="match status" value="1"/>
</dbReference>
<dbReference type="InterPro" id="IPR036291">
    <property type="entry name" value="NAD(P)-bd_dom_sf"/>
</dbReference>
<evidence type="ECO:0000256" key="1">
    <source>
        <dbReference type="ARBA" id="ARBA00005725"/>
    </source>
</evidence>
<reference evidence="7" key="3">
    <citation type="submission" date="2025-04" db="UniProtKB">
        <authorList>
            <consortium name="RefSeq"/>
        </authorList>
    </citation>
    <scope>IDENTIFICATION</scope>
    <source>
        <strain evidence="7">CBS 304.34</strain>
    </source>
</reference>
<accession>A0A6A6Z718</accession>
<evidence type="ECO:0000259" key="4">
    <source>
        <dbReference type="Pfam" id="PF05368"/>
    </source>
</evidence>
<evidence type="ECO:0000256" key="2">
    <source>
        <dbReference type="ARBA" id="ARBA00022857"/>
    </source>
</evidence>
<dbReference type="OrthoDB" id="10000533at2759"/>
<reference evidence="5 7" key="1">
    <citation type="journal article" date="2020" name="Stud. Mycol.">
        <title>101 Dothideomycetes genomes: a test case for predicting lifestyles and emergence of pathogens.</title>
        <authorList>
            <person name="Haridas S."/>
            <person name="Albert R."/>
            <person name="Binder M."/>
            <person name="Bloem J."/>
            <person name="Labutti K."/>
            <person name="Salamov A."/>
            <person name="Andreopoulos B."/>
            <person name="Baker S."/>
            <person name="Barry K."/>
            <person name="Bills G."/>
            <person name="Bluhm B."/>
            <person name="Cannon C."/>
            <person name="Castanera R."/>
            <person name="Culley D."/>
            <person name="Daum C."/>
            <person name="Ezra D."/>
            <person name="Gonzalez J."/>
            <person name="Henrissat B."/>
            <person name="Kuo A."/>
            <person name="Liang C."/>
            <person name="Lipzen A."/>
            <person name="Lutzoni F."/>
            <person name="Magnuson J."/>
            <person name="Mondo S."/>
            <person name="Nolan M."/>
            <person name="Ohm R."/>
            <person name="Pangilinan J."/>
            <person name="Park H.-J."/>
            <person name="Ramirez L."/>
            <person name="Alfaro M."/>
            <person name="Sun H."/>
            <person name="Tritt A."/>
            <person name="Yoshinaga Y."/>
            <person name="Zwiers L.-H."/>
            <person name="Turgeon B."/>
            <person name="Goodwin S."/>
            <person name="Spatafora J."/>
            <person name="Crous P."/>
            <person name="Grigoriev I."/>
        </authorList>
    </citation>
    <scope>NUCLEOTIDE SEQUENCE</scope>
    <source>
        <strain evidence="5 7">CBS 304.34</strain>
    </source>
</reference>
<dbReference type="AlphaFoldDB" id="A0A6A6Z718"/>
<evidence type="ECO:0000313" key="6">
    <source>
        <dbReference type="Proteomes" id="UP000504636"/>
    </source>
</evidence>
<evidence type="ECO:0000313" key="7">
    <source>
        <dbReference type="RefSeq" id="XP_033583041.1"/>
    </source>
</evidence>
<dbReference type="PANTHER" id="PTHR47706">
    <property type="entry name" value="NMRA-LIKE FAMILY PROTEIN"/>
    <property type="match status" value="1"/>
</dbReference>
<dbReference type="PANTHER" id="PTHR47706:SF4">
    <property type="entry name" value="NMRA-LIKE DOMAIN-CONTAINING PROTEIN"/>
    <property type="match status" value="1"/>
</dbReference>